<reference evidence="5 6" key="1">
    <citation type="submission" date="2020-10" db="EMBL/GenBank/DDBJ databases">
        <title>Aquamicrobium zhengzhouensis sp. nov., a exopolysaccharide producing bacterium isolated from farmland soil.</title>
        <authorList>
            <person name="Wang X."/>
        </authorList>
    </citation>
    <scope>NUCLEOTIDE SEQUENCE [LARGE SCALE GENOMIC DNA]</scope>
    <source>
        <strain evidence="6">cd-1</strain>
    </source>
</reference>
<dbReference type="Pfam" id="PF07859">
    <property type="entry name" value="Abhydrolase_3"/>
    <property type="match status" value="1"/>
</dbReference>
<dbReference type="InterPro" id="IPR050300">
    <property type="entry name" value="GDXG_lipolytic_enzyme"/>
</dbReference>
<dbReference type="PROSITE" id="PS01174">
    <property type="entry name" value="LIPASE_GDXG_SER"/>
    <property type="match status" value="1"/>
</dbReference>
<name>A0ABS0SGR1_9HYPH</name>
<dbReference type="Proteomes" id="UP000601789">
    <property type="component" value="Unassembled WGS sequence"/>
</dbReference>
<dbReference type="Gene3D" id="3.40.50.1820">
    <property type="entry name" value="alpha/beta hydrolase"/>
    <property type="match status" value="1"/>
</dbReference>
<comment type="similarity">
    <text evidence="1">Belongs to the 'GDXG' lipolytic enzyme family.</text>
</comment>
<feature type="active site" evidence="3">
    <location>
        <position position="156"/>
    </location>
</feature>
<proteinExistence type="inferred from homology"/>
<dbReference type="EMBL" id="JADGMQ010000017">
    <property type="protein sequence ID" value="MBI1622499.1"/>
    <property type="molecule type" value="Genomic_DNA"/>
</dbReference>
<evidence type="ECO:0000256" key="3">
    <source>
        <dbReference type="PROSITE-ProRule" id="PRU10038"/>
    </source>
</evidence>
<dbReference type="GO" id="GO:0016787">
    <property type="term" value="F:hydrolase activity"/>
    <property type="evidence" value="ECO:0007669"/>
    <property type="project" value="UniProtKB-KW"/>
</dbReference>
<evidence type="ECO:0000313" key="5">
    <source>
        <dbReference type="EMBL" id="MBI1622499.1"/>
    </source>
</evidence>
<organism evidence="5 6">
    <name type="scientific">Aquamicrobium zhengzhouense</name>
    <dbReference type="NCBI Taxonomy" id="2781738"/>
    <lineage>
        <taxon>Bacteria</taxon>
        <taxon>Pseudomonadati</taxon>
        <taxon>Pseudomonadota</taxon>
        <taxon>Alphaproteobacteria</taxon>
        <taxon>Hyphomicrobiales</taxon>
        <taxon>Phyllobacteriaceae</taxon>
        <taxon>Aquamicrobium</taxon>
    </lineage>
</organism>
<gene>
    <name evidence="5" type="ORF">IOD40_17715</name>
</gene>
<evidence type="ECO:0000256" key="1">
    <source>
        <dbReference type="ARBA" id="ARBA00010515"/>
    </source>
</evidence>
<dbReference type="PANTHER" id="PTHR48081">
    <property type="entry name" value="AB HYDROLASE SUPERFAMILY PROTEIN C4A8.06C"/>
    <property type="match status" value="1"/>
</dbReference>
<keyword evidence="6" id="KW-1185">Reference proteome</keyword>
<dbReference type="RefSeq" id="WP_198478032.1">
    <property type="nucleotide sequence ID" value="NZ_JADGMQ010000017.1"/>
</dbReference>
<evidence type="ECO:0000313" key="6">
    <source>
        <dbReference type="Proteomes" id="UP000601789"/>
    </source>
</evidence>
<keyword evidence="2 5" id="KW-0378">Hydrolase</keyword>
<accession>A0ABS0SGR1</accession>
<dbReference type="InterPro" id="IPR013094">
    <property type="entry name" value="AB_hydrolase_3"/>
</dbReference>
<comment type="caution">
    <text evidence="5">The sequence shown here is derived from an EMBL/GenBank/DDBJ whole genome shotgun (WGS) entry which is preliminary data.</text>
</comment>
<sequence>MPDYRKLIDAEIWAFIDRTNSFYPVDAVDRTIEEQRRTYDEMCKAFHAGYPAGVSAQDTSIETSTHKIPIRIYRSEEPSDDAVVLYTHGGGFILGGLESHDDVCAEICKGTGFEVVSVDYRLVPEFTHPAAYEDALAAFEWAVATYGRPVLLAGDSAGGNLAACVSHATRQAEHPPIGQVLIYPGLCGQLGRGSYLEHADAPLLSVRDMDYYREMRAGGLNVDTDPTFAPLVDEEFARLPPTVVITAECDPLADDGQIYCERVSAAGGKARWFNEAGLVHGYLRARHSSERASQSFSRIVGAIRDLGRGEWPY</sequence>
<feature type="domain" description="Alpha/beta hydrolase fold-3" evidence="4">
    <location>
        <begin position="84"/>
        <end position="283"/>
    </location>
</feature>
<protein>
    <submittedName>
        <fullName evidence="5">Alpha/beta hydrolase</fullName>
    </submittedName>
</protein>
<evidence type="ECO:0000256" key="2">
    <source>
        <dbReference type="ARBA" id="ARBA00022801"/>
    </source>
</evidence>
<dbReference type="PANTHER" id="PTHR48081:SF8">
    <property type="entry name" value="ALPHA_BETA HYDROLASE FOLD-3 DOMAIN-CONTAINING PROTEIN-RELATED"/>
    <property type="match status" value="1"/>
</dbReference>
<dbReference type="InterPro" id="IPR033140">
    <property type="entry name" value="Lipase_GDXG_put_SER_AS"/>
</dbReference>
<dbReference type="InterPro" id="IPR029058">
    <property type="entry name" value="AB_hydrolase_fold"/>
</dbReference>
<evidence type="ECO:0000259" key="4">
    <source>
        <dbReference type="Pfam" id="PF07859"/>
    </source>
</evidence>
<dbReference type="SUPFAM" id="SSF53474">
    <property type="entry name" value="alpha/beta-Hydrolases"/>
    <property type="match status" value="1"/>
</dbReference>